<evidence type="ECO:0000259" key="1">
    <source>
        <dbReference type="Pfam" id="PF13521"/>
    </source>
</evidence>
<organism evidence="2 3">
    <name type="scientific">Pseudobacter ginsenosidimutans</name>
    <dbReference type="NCBI Taxonomy" id="661488"/>
    <lineage>
        <taxon>Bacteria</taxon>
        <taxon>Pseudomonadati</taxon>
        <taxon>Bacteroidota</taxon>
        <taxon>Chitinophagia</taxon>
        <taxon>Chitinophagales</taxon>
        <taxon>Chitinophagaceae</taxon>
        <taxon>Pseudobacter</taxon>
    </lineage>
</organism>
<dbReference type="RefSeq" id="WP_130542706.1">
    <property type="nucleotide sequence ID" value="NZ_CP042431.1"/>
</dbReference>
<dbReference type="Pfam" id="PF13521">
    <property type="entry name" value="AAA_28"/>
    <property type="match status" value="1"/>
</dbReference>
<gene>
    <name evidence="2" type="ORF">EV199_4187</name>
</gene>
<dbReference type="AlphaFoldDB" id="A0A4V2F137"/>
<protein>
    <submittedName>
        <fullName evidence="2">Putative ATPase</fullName>
    </submittedName>
</protein>
<dbReference type="InterPro" id="IPR027417">
    <property type="entry name" value="P-loop_NTPase"/>
</dbReference>
<name>A0A4V2F137_9BACT</name>
<comment type="caution">
    <text evidence="2">The sequence shown here is derived from an EMBL/GenBank/DDBJ whole genome shotgun (WGS) entry which is preliminary data.</text>
</comment>
<dbReference type="SUPFAM" id="SSF52540">
    <property type="entry name" value="P-loop containing nucleoside triphosphate hydrolases"/>
    <property type="match status" value="1"/>
</dbReference>
<sequence>MSPLLTKSNFIIITGGPGMGKTALVQHLSELGYRHVPETGRSIIQQQVQDDGDALPWKDRAAYAQLMFNKSLEDYFKLITASDPIFFDRGIPDVIGYLELCGLPVPYAMIETARSNRYHRDVFITPPWQEIYENDTERKQDFEEAVRTWEMMTEVYTRFNYNLVEIPKLPVSDRVCFMLDHLHTVL</sequence>
<dbReference type="Gene3D" id="3.40.50.300">
    <property type="entry name" value="P-loop containing nucleotide triphosphate hydrolases"/>
    <property type="match status" value="1"/>
</dbReference>
<evidence type="ECO:0000313" key="2">
    <source>
        <dbReference type="EMBL" id="RZS72271.1"/>
    </source>
</evidence>
<dbReference type="InterPro" id="IPR038727">
    <property type="entry name" value="NadR/Ttd14_AAA_dom"/>
</dbReference>
<evidence type="ECO:0000313" key="3">
    <source>
        <dbReference type="Proteomes" id="UP000293874"/>
    </source>
</evidence>
<reference evidence="2 3" key="1">
    <citation type="submission" date="2019-02" db="EMBL/GenBank/DDBJ databases">
        <title>Genomic Encyclopedia of Type Strains, Phase IV (KMG-IV): sequencing the most valuable type-strain genomes for metagenomic binning, comparative biology and taxonomic classification.</title>
        <authorList>
            <person name="Goeker M."/>
        </authorList>
    </citation>
    <scope>NUCLEOTIDE SEQUENCE [LARGE SCALE GENOMIC DNA]</scope>
    <source>
        <strain evidence="2 3">DSM 18116</strain>
    </source>
</reference>
<dbReference type="EMBL" id="SGXA01000002">
    <property type="protein sequence ID" value="RZS72271.1"/>
    <property type="molecule type" value="Genomic_DNA"/>
</dbReference>
<dbReference type="OrthoDB" id="5638848at2"/>
<dbReference type="Proteomes" id="UP000293874">
    <property type="component" value="Unassembled WGS sequence"/>
</dbReference>
<keyword evidence="3" id="KW-1185">Reference proteome</keyword>
<feature type="domain" description="NadR/Ttd14 AAA" evidence="1">
    <location>
        <begin position="11"/>
        <end position="174"/>
    </location>
</feature>
<accession>A0A4V2F137</accession>
<proteinExistence type="predicted"/>